<dbReference type="EMBL" id="VTPS01000009">
    <property type="protein sequence ID" value="TZE82011.1"/>
    <property type="molecule type" value="Genomic_DNA"/>
</dbReference>
<dbReference type="RefSeq" id="WP_149545282.1">
    <property type="nucleotide sequence ID" value="NZ_VTPS01000009.1"/>
</dbReference>
<accession>A0A5D8QBV3</accession>
<organism evidence="1 2">
    <name type="scientific">Calorimonas adulescens</name>
    <dbReference type="NCBI Taxonomy" id="2606906"/>
    <lineage>
        <taxon>Bacteria</taxon>
        <taxon>Bacillati</taxon>
        <taxon>Bacillota</taxon>
        <taxon>Clostridia</taxon>
        <taxon>Thermoanaerobacterales</taxon>
        <taxon>Thermoanaerobacteraceae</taxon>
        <taxon>Calorimonas</taxon>
    </lineage>
</organism>
<evidence type="ECO:0000313" key="1">
    <source>
        <dbReference type="EMBL" id="TZE82011.1"/>
    </source>
</evidence>
<proteinExistence type="predicted"/>
<dbReference type="Proteomes" id="UP000322976">
    <property type="component" value="Unassembled WGS sequence"/>
</dbReference>
<evidence type="ECO:0000313" key="2">
    <source>
        <dbReference type="Proteomes" id="UP000322976"/>
    </source>
</evidence>
<protein>
    <submittedName>
        <fullName evidence="1">Uncharacterized protein</fullName>
    </submittedName>
</protein>
<sequence length="69" mass="7831">MRKVVYTNSDEREAIINSAVSRGEYLIEDAITSEGKYLIFDTKTLQIKSQPPSIENRLKAVEDALLNML</sequence>
<name>A0A5D8QBV3_9THEO</name>
<dbReference type="AlphaFoldDB" id="A0A5D8QBV3"/>
<keyword evidence="2" id="KW-1185">Reference proteome</keyword>
<comment type="caution">
    <text evidence="1">The sequence shown here is derived from an EMBL/GenBank/DDBJ whole genome shotgun (WGS) entry which is preliminary data.</text>
</comment>
<gene>
    <name evidence="1" type="ORF">FWJ32_07200</name>
</gene>
<reference evidence="1 2" key="1">
    <citation type="submission" date="2019-08" db="EMBL/GenBank/DDBJ databases">
        <title>Calorimonas adulescens gen. nov., sp. nov., an anaerobic thermophilic bacterium from Sakhalin hot spring.</title>
        <authorList>
            <person name="Khomyakova M.A."/>
            <person name="Merkel A.Y."/>
            <person name="Novikov A."/>
            <person name="Bonch-Osmolovskaya E.A."/>
            <person name="Slobodkin A.I."/>
        </authorList>
    </citation>
    <scope>NUCLEOTIDE SEQUENCE [LARGE SCALE GENOMIC DNA]</scope>
    <source>
        <strain evidence="1 2">A05MB</strain>
    </source>
</reference>